<evidence type="ECO:0000313" key="4">
    <source>
        <dbReference type="EMBL" id="RFZ83009.1"/>
    </source>
</evidence>
<feature type="domain" description="Signal transduction histidine kinase dimerisation/phosphoacceptor" evidence="3">
    <location>
        <begin position="15"/>
        <end position="64"/>
    </location>
</feature>
<evidence type="ECO:0000259" key="3">
    <source>
        <dbReference type="Pfam" id="PF00512"/>
    </source>
</evidence>
<dbReference type="RefSeq" id="WP_117383484.1">
    <property type="nucleotide sequence ID" value="NZ_QWDE01000002.1"/>
</dbReference>
<evidence type="ECO:0000313" key="5">
    <source>
        <dbReference type="Proteomes" id="UP000260823"/>
    </source>
</evidence>
<dbReference type="EC" id="2.7.13.3" evidence="2"/>
<comment type="catalytic activity">
    <reaction evidence="1">
        <text>ATP + protein L-histidine = ADP + protein N-phospho-L-histidine.</text>
        <dbReference type="EC" id="2.7.13.3"/>
    </reaction>
</comment>
<dbReference type="EMBL" id="QWDE01000002">
    <property type="protein sequence ID" value="RFZ83009.1"/>
    <property type="molecule type" value="Genomic_DNA"/>
</dbReference>
<dbReference type="GO" id="GO:0000155">
    <property type="term" value="F:phosphorelay sensor kinase activity"/>
    <property type="evidence" value="ECO:0007669"/>
    <property type="project" value="InterPro"/>
</dbReference>
<sequence length="69" mass="7671">MEGSTANMPGAEELLMLKHDIKNQLSNIQLAIEALKFELEDGNEEQEMYANSIVVSARKIDELLAIIPV</sequence>
<dbReference type="OrthoDB" id="799983at2"/>
<dbReference type="AlphaFoldDB" id="A0A3E2NPT5"/>
<comment type="caution">
    <text evidence="4">The sequence shown here is derived from an EMBL/GenBank/DDBJ whole genome shotgun (WGS) entry which is preliminary data.</text>
</comment>
<organism evidence="4 5">
    <name type="scientific">Mucilaginibacter terrenus</name>
    <dbReference type="NCBI Taxonomy" id="2482727"/>
    <lineage>
        <taxon>Bacteria</taxon>
        <taxon>Pseudomonadati</taxon>
        <taxon>Bacteroidota</taxon>
        <taxon>Sphingobacteriia</taxon>
        <taxon>Sphingobacteriales</taxon>
        <taxon>Sphingobacteriaceae</taxon>
        <taxon>Mucilaginibacter</taxon>
    </lineage>
</organism>
<protein>
    <recommendedName>
        <fullName evidence="2">histidine kinase</fullName>
        <ecNumber evidence="2">2.7.13.3</ecNumber>
    </recommendedName>
</protein>
<evidence type="ECO:0000256" key="1">
    <source>
        <dbReference type="ARBA" id="ARBA00000085"/>
    </source>
</evidence>
<accession>A0A3E2NPT5</accession>
<dbReference type="Pfam" id="PF00512">
    <property type="entry name" value="HisKA"/>
    <property type="match status" value="1"/>
</dbReference>
<dbReference type="Proteomes" id="UP000260823">
    <property type="component" value="Unassembled WGS sequence"/>
</dbReference>
<keyword evidence="5" id="KW-1185">Reference proteome</keyword>
<gene>
    <name evidence="4" type="ORF">DYU05_12715</name>
</gene>
<dbReference type="InterPro" id="IPR003661">
    <property type="entry name" value="HisK_dim/P_dom"/>
</dbReference>
<reference evidence="4 5" key="1">
    <citation type="submission" date="2018-08" db="EMBL/GenBank/DDBJ databases">
        <title>Mucilaginibacter terrae sp. nov., isolated from manganese diggings.</title>
        <authorList>
            <person name="Huang Y."/>
            <person name="Zhou Z."/>
        </authorList>
    </citation>
    <scope>NUCLEOTIDE SEQUENCE [LARGE SCALE GENOMIC DNA]</scope>
    <source>
        <strain evidence="4 5">ZH6</strain>
    </source>
</reference>
<evidence type="ECO:0000256" key="2">
    <source>
        <dbReference type="ARBA" id="ARBA00012438"/>
    </source>
</evidence>
<name>A0A3E2NPT5_9SPHI</name>
<proteinExistence type="predicted"/>